<dbReference type="Pfam" id="PF03976">
    <property type="entry name" value="PPK2"/>
    <property type="match status" value="1"/>
</dbReference>
<dbReference type="InterPro" id="IPR022488">
    <property type="entry name" value="PPK2-related"/>
</dbReference>
<dbReference type="PANTHER" id="PTHR34383">
    <property type="entry name" value="POLYPHOSPHATE:AMP PHOSPHOTRANSFERASE-RELATED"/>
    <property type="match status" value="1"/>
</dbReference>
<evidence type="ECO:0000256" key="3">
    <source>
        <dbReference type="ARBA" id="ARBA00022777"/>
    </source>
</evidence>
<comment type="function">
    <text evidence="4">Uses inorganic polyphosphate (polyP) as a donor to convert GDP to GTP or ADP to ATP.</text>
</comment>
<dbReference type="AlphaFoldDB" id="A0A3G9GFM8"/>
<evidence type="ECO:0000256" key="5">
    <source>
        <dbReference type="SAM" id="MobiDB-lite"/>
    </source>
</evidence>
<dbReference type="OrthoDB" id="9775224at2"/>
<feature type="compositionally biased region" description="Polar residues" evidence="5">
    <location>
        <begin position="23"/>
        <end position="46"/>
    </location>
</feature>
<evidence type="ECO:0000259" key="6">
    <source>
        <dbReference type="Pfam" id="PF03976"/>
    </source>
</evidence>
<dbReference type="GO" id="GO:0006793">
    <property type="term" value="P:phosphorus metabolic process"/>
    <property type="evidence" value="ECO:0007669"/>
    <property type="project" value="InterPro"/>
</dbReference>
<dbReference type="EC" id="2.7.4.-" evidence="4"/>
<evidence type="ECO:0000256" key="4">
    <source>
        <dbReference type="RuleBase" id="RU369062"/>
    </source>
</evidence>
<reference evidence="8" key="3">
    <citation type="journal article" date="2017" name="Plant Physiol. Biochem.">
        <title>Differential oxidative and antioxidative response of duckweed Lemna minor toward plant growth promoting/inhibiting bacteria.</title>
        <authorList>
            <person name="Ishizawa H."/>
            <person name="Kuroda M."/>
            <person name="Morikawa M."/>
            <person name="Ike M."/>
        </authorList>
    </citation>
    <scope>NUCLEOTIDE SEQUENCE [LARGE SCALE GENOMIC DNA]</scope>
    <source>
        <strain evidence="8">H3</strain>
    </source>
</reference>
<dbReference type="PANTHER" id="PTHR34383:SF1">
    <property type="entry name" value="ADP-POLYPHOSPHATE PHOSPHOTRANSFERASE"/>
    <property type="match status" value="1"/>
</dbReference>
<reference evidence="8" key="1">
    <citation type="journal article" date="2017" name="Biotechnol. Biofuels">
        <title>Evaluation of environmental bacterial communities as a factor affecting the growth of duckweed Lemna minor.</title>
        <authorList>
            <person name="Ishizawa H."/>
            <person name="Kuroda M."/>
            <person name="Morikawa M."/>
            <person name="Ike M."/>
        </authorList>
    </citation>
    <scope>NUCLEOTIDE SEQUENCE [LARGE SCALE GENOMIC DNA]</scope>
    <source>
        <strain evidence="8">H3</strain>
    </source>
</reference>
<dbReference type="KEGG" id="amah:DLM_0683"/>
<evidence type="ECO:0000313" key="7">
    <source>
        <dbReference type="EMBL" id="BBF84336.1"/>
    </source>
</evidence>
<dbReference type="EMBL" id="AP018823">
    <property type="protein sequence ID" value="BBF84336.1"/>
    <property type="molecule type" value="Genomic_DNA"/>
</dbReference>
<dbReference type="NCBIfam" id="TIGR03707">
    <property type="entry name" value="PPK2_P_aer"/>
    <property type="match status" value="1"/>
</dbReference>
<dbReference type="SUPFAM" id="SSF52540">
    <property type="entry name" value="P-loop containing nucleoside triphosphate hydrolases"/>
    <property type="match status" value="1"/>
</dbReference>
<keyword evidence="3 4" id="KW-0418">Kinase</keyword>
<evidence type="ECO:0000313" key="8">
    <source>
        <dbReference type="Proteomes" id="UP000198290"/>
    </source>
</evidence>
<organism evidence="7 8">
    <name type="scientific">Aquitalea magnusonii</name>
    <dbReference type="NCBI Taxonomy" id="332411"/>
    <lineage>
        <taxon>Bacteria</taxon>
        <taxon>Pseudomonadati</taxon>
        <taxon>Pseudomonadota</taxon>
        <taxon>Betaproteobacteria</taxon>
        <taxon>Neisseriales</taxon>
        <taxon>Chromobacteriaceae</taxon>
        <taxon>Aquitalea</taxon>
    </lineage>
</organism>
<keyword evidence="2 4" id="KW-0808">Transferase</keyword>
<dbReference type="Gene3D" id="3.40.50.300">
    <property type="entry name" value="P-loop containing nucleotide triphosphate hydrolases"/>
    <property type="match status" value="1"/>
</dbReference>
<feature type="region of interest" description="Disordered" evidence="5">
    <location>
        <begin position="1"/>
        <end position="87"/>
    </location>
</feature>
<evidence type="ECO:0000256" key="1">
    <source>
        <dbReference type="ARBA" id="ARBA00009924"/>
    </source>
</evidence>
<accession>A0A3G9GFM8</accession>
<comment type="subunit">
    <text evidence="4">Homotetramer.</text>
</comment>
<proteinExistence type="inferred from homology"/>
<gene>
    <name evidence="7" type="ORF">DLM_0683</name>
</gene>
<protein>
    <recommendedName>
        <fullName evidence="4">ADP/GDP-polyphosphate phosphotransferase</fullName>
        <ecNumber evidence="4">2.7.4.-</ecNumber>
    </recommendedName>
    <alternativeName>
        <fullName evidence="4">Polyphosphate kinase PPK2</fullName>
    </alternativeName>
</protein>
<reference evidence="7 8" key="2">
    <citation type="journal article" date="2017" name="Genome Announc.">
        <title>Draft genome sequence of Aquitalea magnusonii strain H3, a plant growth-promoting bacterium of duckweed Lemna minor.</title>
        <authorList>
            <person name="Ishizawa H."/>
            <person name="Kuroda M."/>
            <person name="Ike M."/>
        </authorList>
    </citation>
    <scope>NUCLEOTIDE SEQUENCE [LARGE SCALE GENOMIC DNA]</scope>
    <source>
        <strain evidence="7 8">H3</strain>
    </source>
</reference>
<comment type="similarity">
    <text evidence="1 4">Belongs to the polyphosphate kinase 2 (PPK2) family. Class I subfamily.</text>
</comment>
<sequence length="351" mass="40378">MTQDKNNDPAISTPVDSKPAEENTATTSPSASRKPARSTSSRQSNVKRVHQESVKAIETISQQPVALQVAEAPHGSSEDSSTAELPASFPYRTRMRRAEYEKIKMELQIELLKVQSWVKETGQKIVILFEGRDAAGKGGTIKRYMEHLNPRGARVVALEKPSERERGQWYFQRYIEHLPSSGEIVFFDRSWYNRAGVERVMGFCNPDEYLEFMRQTPQLERMLVNSGIHLFKFWFSVSREEQLRRFISRRDDPLKHWKLSPIDIQSLDKWDDYTAAKQAMFFHTNTGDAPWVVVKSDDKKRARLNCIRHFLASLDYPNKDPRVAHAADPLIVGAPKHMLNADEDKSLRFDV</sequence>
<dbReference type="Proteomes" id="UP000198290">
    <property type="component" value="Chromosome"/>
</dbReference>
<evidence type="ECO:0000256" key="2">
    <source>
        <dbReference type="ARBA" id="ARBA00022679"/>
    </source>
</evidence>
<keyword evidence="8" id="KW-1185">Reference proteome</keyword>
<dbReference type="STRING" id="332411.VI06_12375"/>
<name>A0A3G9GFM8_9NEIS</name>
<dbReference type="InterPro" id="IPR027417">
    <property type="entry name" value="P-loop_NTPase"/>
</dbReference>
<dbReference type="GO" id="GO:0008976">
    <property type="term" value="F:polyphosphate kinase activity"/>
    <property type="evidence" value="ECO:0007669"/>
    <property type="project" value="UniProtKB-UniRule"/>
</dbReference>
<feature type="domain" description="Polyphosphate kinase-2-related" evidence="6">
    <location>
        <begin position="96"/>
        <end position="320"/>
    </location>
</feature>
<dbReference type="InterPro" id="IPR022486">
    <property type="entry name" value="PPK2_PA0141"/>
</dbReference>